<dbReference type="InterPro" id="IPR025497">
    <property type="entry name" value="PatA-like_N"/>
</dbReference>
<gene>
    <name evidence="2" type="ORF">S01H4_36635</name>
</gene>
<dbReference type="PANTHER" id="PTHR36304">
    <property type="entry name" value="DOMAIN GTPASE-ACTIVATING PROTEIN, PUTATIVE-RELATED-RELATED"/>
    <property type="match status" value="1"/>
</dbReference>
<feature type="domain" description="PatA-like N-terminal" evidence="1">
    <location>
        <begin position="54"/>
        <end position="129"/>
    </location>
</feature>
<comment type="caution">
    <text evidence="2">The sequence shown here is derived from an EMBL/GenBank/DDBJ whole genome shotgun (WGS) entry which is preliminary data.</text>
</comment>
<feature type="non-terminal residue" evidence="2">
    <location>
        <position position="1"/>
    </location>
</feature>
<dbReference type="EMBL" id="BART01019603">
    <property type="protein sequence ID" value="GAG93925.1"/>
    <property type="molecule type" value="Genomic_DNA"/>
</dbReference>
<dbReference type="SUPFAM" id="SSF160246">
    <property type="entry name" value="EspE N-terminal domain-like"/>
    <property type="match status" value="1"/>
</dbReference>
<reference evidence="2" key="1">
    <citation type="journal article" date="2014" name="Front. Microbiol.">
        <title>High frequency of phylogenetically diverse reductive dehalogenase-homologous genes in deep subseafloor sedimentary metagenomes.</title>
        <authorList>
            <person name="Kawai M."/>
            <person name="Futagami T."/>
            <person name="Toyoda A."/>
            <person name="Takaki Y."/>
            <person name="Nishi S."/>
            <person name="Hori S."/>
            <person name="Arai W."/>
            <person name="Tsubouchi T."/>
            <person name="Morono Y."/>
            <person name="Uchiyama I."/>
            <person name="Ito T."/>
            <person name="Fujiyama A."/>
            <person name="Inagaki F."/>
            <person name="Takami H."/>
        </authorList>
    </citation>
    <scope>NUCLEOTIDE SEQUENCE</scope>
    <source>
        <strain evidence="2">Expedition CK06-06</strain>
    </source>
</reference>
<name>X1BFX7_9ZZZZ</name>
<dbReference type="AlphaFoldDB" id="X1BFX7"/>
<evidence type="ECO:0000259" key="1">
    <source>
        <dbReference type="Pfam" id="PF14332"/>
    </source>
</evidence>
<dbReference type="InterPro" id="IPR037257">
    <property type="entry name" value="T2SS_E_N_sf"/>
</dbReference>
<accession>X1BFX7</accession>
<dbReference type="PANTHER" id="PTHR36304:SF4">
    <property type="entry name" value="DUF4388 DOMAIN-CONTAINING PROTEIN"/>
    <property type="match status" value="1"/>
</dbReference>
<proteinExistence type="predicted"/>
<dbReference type="Pfam" id="PF14332">
    <property type="entry name" value="DUF4388"/>
    <property type="match status" value="2"/>
</dbReference>
<sequence length="210" mass="23490">NGHFAIICSCGATGPIRDSEQRAIEAWNTRDHYEPDLSQQPFHSSIGEAEVGIKGNLKSLGLSTILQILSSEDKTGVLQFAQGNRIRSIYIRNGKIVAASGREGLRLGQILYGKGMISQEQLQEALEKARETDKRVGEVLLDLGYIEEDGLKELIRYQIREAVLDISFWVEGDFEYRDCLLEFDERGVEDVSTMGIIIEAAARRDEWANA</sequence>
<protein>
    <recommendedName>
        <fullName evidence="1">PatA-like N-terminal domain-containing protein</fullName>
    </recommendedName>
</protein>
<feature type="domain" description="PatA-like N-terminal" evidence="1">
    <location>
        <begin position="133"/>
        <end position="208"/>
    </location>
</feature>
<evidence type="ECO:0000313" key="2">
    <source>
        <dbReference type="EMBL" id="GAG93925.1"/>
    </source>
</evidence>
<organism evidence="2">
    <name type="scientific">marine sediment metagenome</name>
    <dbReference type="NCBI Taxonomy" id="412755"/>
    <lineage>
        <taxon>unclassified sequences</taxon>
        <taxon>metagenomes</taxon>
        <taxon>ecological metagenomes</taxon>
    </lineage>
</organism>